<dbReference type="OrthoDB" id="4916205at2759"/>
<evidence type="ECO:0000313" key="1">
    <source>
        <dbReference type="EMBL" id="PHH71698.1"/>
    </source>
</evidence>
<accession>A0A2C5Y0R8</accession>
<proteinExistence type="predicted"/>
<dbReference type="AlphaFoldDB" id="A0A2C5Y0R8"/>
<comment type="caution">
    <text evidence="1">The sequence shown here is derived from an EMBL/GenBank/DDBJ whole genome shotgun (WGS) entry which is preliminary data.</text>
</comment>
<organism evidence="1 2">
    <name type="scientific">Ophiocordyceps australis</name>
    <dbReference type="NCBI Taxonomy" id="1399860"/>
    <lineage>
        <taxon>Eukaryota</taxon>
        <taxon>Fungi</taxon>
        <taxon>Dikarya</taxon>
        <taxon>Ascomycota</taxon>
        <taxon>Pezizomycotina</taxon>
        <taxon>Sordariomycetes</taxon>
        <taxon>Hypocreomycetidae</taxon>
        <taxon>Hypocreales</taxon>
        <taxon>Ophiocordycipitaceae</taxon>
        <taxon>Ophiocordyceps</taxon>
    </lineage>
</organism>
<gene>
    <name evidence="1" type="ORF">CDD82_6374</name>
</gene>
<reference evidence="1 2" key="1">
    <citation type="submission" date="2017-06" db="EMBL/GenBank/DDBJ databases">
        <title>Ant-infecting Ophiocordyceps genomes reveal a high diversity of potential behavioral manipulation genes and a possible major role for enterotoxins.</title>
        <authorList>
            <person name="De Bekker C."/>
            <person name="Evans H.C."/>
            <person name="Brachmann A."/>
            <person name="Hughes D.P."/>
        </authorList>
    </citation>
    <scope>NUCLEOTIDE SEQUENCE [LARGE SCALE GENOMIC DNA]</scope>
    <source>
        <strain evidence="1 2">1348a</strain>
    </source>
</reference>
<sequence length="89" mass="9938">MAGPATSDAASRAQWRKSECQVRTLLLQLCGIALSQTASPPALIQAVLGIGLYGDFFIENYERQAIRSVVERTRDTHAWPVHHLLEMFQ</sequence>
<protein>
    <submittedName>
        <fullName evidence="1">Uncharacterized protein</fullName>
    </submittedName>
</protein>
<keyword evidence="2" id="KW-1185">Reference proteome</keyword>
<dbReference type="EMBL" id="NJEU01000652">
    <property type="protein sequence ID" value="PHH71698.1"/>
    <property type="molecule type" value="Genomic_DNA"/>
</dbReference>
<evidence type="ECO:0000313" key="2">
    <source>
        <dbReference type="Proteomes" id="UP000224854"/>
    </source>
</evidence>
<dbReference type="Proteomes" id="UP000224854">
    <property type="component" value="Unassembled WGS sequence"/>
</dbReference>
<name>A0A2C5Y0R8_9HYPO</name>